<evidence type="ECO:0000259" key="10">
    <source>
        <dbReference type="PROSITE" id="PS51123"/>
    </source>
</evidence>
<keyword evidence="5 8" id="KW-0998">Cell outer membrane</keyword>
<evidence type="ECO:0000256" key="5">
    <source>
        <dbReference type="ARBA" id="ARBA00023237"/>
    </source>
</evidence>
<keyword evidence="3 8" id="KW-0472">Membrane</keyword>
<evidence type="ECO:0000256" key="7">
    <source>
        <dbReference type="ARBA" id="ARBA00023306"/>
    </source>
</evidence>
<evidence type="ECO:0000256" key="3">
    <source>
        <dbReference type="ARBA" id="ARBA00023136"/>
    </source>
</evidence>
<dbReference type="HOGENOM" id="CLU_016890_9_4_7"/>
<accession>T2GE63</accession>
<dbReference type="GO" id="GO:0051301">
    <property type="term" value="P:cell division"/>
    <property type="evidence" value="ECO:0007669"/>
    <property type="project" value="UniProtKB-KW"/>
</dbReference>
<dbReference type="PROSITE" id="PS51257">
    <property type="entry name" value="PROKAR_LIPOPROTEIN"/>
    <property type="match status" value="1"/>
</dbReference>
<dbReference type="InterPro" id="IPR039001">
    <property type="entry name" value="Pal"/>
</dbReference>
<evidence type="ECO:0000256" key="2">
    <source>
        <dbReference type="ARBA" id="ARBA00022729"/>
    </source>
</evidence>
<dbReference type="STRING" id="1121448.DGI_3181"/>
<comment type="similarity">
    <text evidence="8">Belongs to the Pal lipoprotein family.</text>
</comment>
<dbReference type="OrthoDB" id="9809164at2"/>
<dbReference type="NCBIfam" id="TIGR02802">
    <property type="entry name" value="Pal_lipo"/>
    <property type="match status" value="1"/>
</dbReference>
<keyword evidence="4 8" id="KW-0564">Palmitate</keyword>
<dbReference type="KEGG" id="dgg:DGI_3181"/>
<dbReference type="InterPro" id="IPR006664">
    <property type="entry name" value="OMP_bac"/>
</dbReference>
<feature type="signal peptide" evidence="9">
    <location>
        <begin position="1"/>
        <end position="19"/>
    </location>
</feature>
<reference evidence="11 12" key="1">
    <citation type="journal article" date="2013" name="J. Bacteriol.">
        <title>Roles of HynAB and Ech, the only two hydrogenases found in the model sulfate reducer Desulfovibrio gigas.</title>
        <authorList>
            <person name="Morais-Silva F.O."/>
            <person name="Santos C.I."/>
            <person name="Rodrigues R."/>
            <person name="Pereira I.A."/>
            <person name="Rodrigues-Pousada C."/>
        </authorList>
    </citation>
    <scope>NUCLEOTIDE SEQUENCE [LARGE SCALE GENOMIC DNA]</scope>
    <source>
        <strain evidence="12">ATCC 19364 / DSM 1382 / NCIMB 9332 / VKM B-1759</strain>
    </source>
</reference>
<dbReference type="PROSITE" id="PS51123">
    <property type="entry name" value="OMPA_2"/>
    <property type="match status" value="1"/>
</dbReference>
<evidence type="ECO:0000256" key="8">
    <source>
        <dbReference type="HAMAP-Rule" id="MF_02204"/>
    </source>
</evidence>
<dbReference type="InterPro" id="IPR006665">
    <property type="entry name" value="OmpA-like"/>
</dbReference>
<dbReference type="eggNOG" id="COG2885">
    <property type="taxonomic scope" value="Bacteria"/>
</dbReference>
<dbReference type="EMBL" id="CP006585">
    <property type="protein sequence ID" value="AGW14890.1"/>
    <property type="molecule type" value="Genomic_DNA"/>
</dbReference>
<gene>
    <name evidence="8" type="primary">pal</name>
    <name evidence="11" type="ORF">DGI_3181</name>
</gene>
<dbReference type="PANTHER" id="PTHR30329:SF21">
    <property type="entry name" value="LIPOPROTEIN YIAD-RELATED"/>
    <property type="match status" value="1"/>
</dbReference>
<evidence type="ECO:0000256" key="6">
    <source>
        <dbReference type="ARBA" id="ARBA00023288"/>
    </source>
</evidence>
<feature type="domain" description="OmpA-like" evidence="10">
    <location>
        <begin position="51"/>
        <end position="167"/>
    </location>
</feature>
<dbReference type="Proteomes" id="UP000016587">
    <property type="component" value="Chromosome"/>
</dbReference>
<feature type="chain" id="PRO_5004599847" description="Peptidoglycan-associated lipoprotein" evidence="9">
    <location>
        <begin position="20"/>
        <end position="169"/>
    </location>
</feature>
<keyword evidence="12" id="KW-1185">Reference proteome</keyword>
<evidence type="ECO:0000256" key="9">
    <source>
        <dbReference type="SAM" id="SignalP"/>
    </source>
</evidence>
<protein>
    <recommendedName>
        <fullName evidence="8">Peptidoglycan-associated lipoprotein</fullName>
        <shortName evidence="8">PAL</shortName>
    </recommendedName>
</protein>
<dbReference type="InterPro" id="IPR014169">
    <property type="entry name" value="Pal_lipo_C"/>
</dbReference>
<evidence type="ECO:0000313" key="11">
    <source>
        <dbReference type="EMBL" id="AGW14890.1"/>
    </source>
</evidence>
<keyword evidence="2 8" id="KW-0732">Signal</keyword>
<dbReference type="SUPFAM" id="SSF103088">
    <property type="entry name" value="OmpA-like"/>
    <property type="match status" value="1"/>
</dbReference>
<evidence type="ECO:0000256" key="4">
    <source>
        <dbReference type="ARBA" id="ARBA00023139"/>
    </source>
</evidence>
<dbReference type="InterPro" id="IPR036737">
    <property type="entry name" value="OmpA-like_sf"/>
</dbReference>
<dbReference type="RefSeq" id="WP_021761983.1">
    <property type="nucleotide sequence ID" value="NC_022444.1"/>
</dbReference>
<name>T2GE63_MEGG1</name>
<reference evidence="12" key="2">
    <citation type="submission" date="2013-07" db="EMBL/GenBank/DDBJ databases">
        <authorList>
            <person name="Morais-Silva F.O."/>
            <person name="Rezende A.M."/>
            <person name="Pimentel C."/>
            <person name="Resende D.M."/>
            <person name="Santos C.I."/>
            <person name="Clemente C."/>
            <person name="de Oliveira L.M."/>
            <person name="da Silva S.M."/>
            <person name="Costa D.A."/>
            <person name="Varela-Raposo A."/>
            <person name="Horacio E.C.A."/>
            <person name="Matos M."/>
            <person name="Flores O."/>
            <person name="Ruiz J.C."/>
            <person name="Rodrigues-Pousada C."/>
        </authorList>
    </citation>
    <scope>NUCLEOTIDE SEQUENCE [LARGE SCALE GENOMIC DNA]</scope>
    <source>
        <strain evidence="12">ATCC 19364 / DSM 1382 / NCIMB 9332 / VKM B-1759</strain>
    </source>
</reference>
<dbReference type="Pfam" id="PF00691">
    <property type="entry name" value="OmpA"/>
    <property type="match status" value="1"/>
</dbReference>
<dbReference type="InterPro" id="IPR050330">
    <property type="entry name" value="Bact_OuterMem_StrucFunc"/>
</dbReference>
<dbReference type="PRINTS" id="PR01021">
    <property type="entry name" value="OMPADOMAIN"/>
</dbReference>
<evidence type="ECO:0000256" key="1">
    <source>
        <dbReference type="ARBA" id="ARBA00022618"/>
    </source>
</evidence>
<dbReference type="HAMAP" id="MF_02204">
    <property type="entry name" value="Pal"/>
    <property type="match status" value="1"/>
</dbReference>
<sequence>MSVTRILQLALLCALVLVAAVGCSKKPMTDPAGTGGGGYDPALDAARSLSESERVILDEKVYFAFDSYELNAAAQAVLQRKAQLIRSKPTLKVLIEGHCDERGTQEYNIALGNRRAQASQRYLLNMGVPAMQLETISYGEERPAAVGHNENAWAQNRRDEFKAVWGAIQ</sequence>
<dbReference type="PATRIC" id="fig|1121448.10.peg.3138"/>
<dbReference type="AlphaFoldDB" id="T2GE63"/>
<organism evidence="11 12">
    <name type="scientific">Megalodesulfovibrio gigas (strain ATCC 19364 / DSM 1382 / NCIMB 9332 / VKM B-1759)</name>
    <name type="common">Desulfovibrio gigas</name>
    <dbReference type="NCBI Taxonomy" id="1121448"/>
    <lineage>
        <taxon>Bacteria</taxon>
        <taxon>Pseudomonadati</taxon>
        <taxon>Thermodesulfobacteriota</taxon>
        <taxon>Desulfovibrionia</taxon>
        <taxon>Desulfovibrionales</taxon>
        <taxon>Desulfovibrionaceae</taxon>
        <taxon>Megalodesulfovibrio</taxon>
    </lineage>
</organism>
<dbReference type="PANTHER" id="PTHR30329">
    <property type="entry name" value="STATOR ELEMENT OF FLAGELLAR MOTOR COMPLEX"/>
    <property type="match status" value="1"/>
</dbReference>
<proteinExistence type="inferred from homology"/>
<keyword evidence="1" id="KW-0132">Cell division</keyword>
<dbReference type="CDD" id="cd07185">
    <property type="entry name" value="OmpA_C-like"/>
    <property type="match status" value="1"/>
</dbReference>
<dbReference type="Gene3D" id="3.30.1330.60">
    <property type="entry name" value="OmpA-like domain"/>
    <property type="match status" value="1"/>
</dbReference>
<keyword evidence="7" id="KW-0131">Cell cycle</keyword>
<evidence type="ECO:0000313" key="12">
    <source>
        <dbReference type="Proteomes" id="UP000016587"/>
    </source>
</evidence>
<comment type="subcellular location">
    <subcellularLocation>
        <location evidence="8">Cell outer membrane</location>
        <topology evidence="8">Lipid-anchor</topology>
    </subcellularLocation>
</comment>
<keyword evidence="6 8" id="KW-0449">Lipoprotein</keyword>
<dbReference type="GO" id="GO:0009279">
    <property type="term" value="C:cell outer membrane"/>
    <property type="evidence" value="ECO:0007669"/>
    <property type="project" value="UniProtKB-SubCell"/>
</dbReference>